<proteinExistence type="predicted"/>
<dbReference type="AlphaFoldDB" id="A0A803LKN7"/>
<dbReference type="OMA" id="IAHFRSW"/>
<dbReference type="EnsemblPlants" id="AUR62014534-RA">
    <property type="protein sequence ID" value="AUR62014534-RA:cds"/>
    <property type="gene ID" value="AUR62014534"/>
</dbReference>
<keyword evidence="4" id="KW-1185">Reference proteome</keyword>
<reference evidence="3" key="2">
    <citation type="submission" date="2021-03" db="UniProtKB">
        <authorList>
            <consortium name="EnsemblPlants"/>
        </authorList>
    </citation>
    <scope>IDENTIFICATION</scope>
</reference>
<keyword evidence="2" id="KW-1133">Transmembrane helix</keyword>
<sequence length="145" mass="15340">MKGLIISCLITVLGGNAATNYMLMFALLAGTTGIASVIVGIAHFRSWSVSSMAAATSVAVISWALTGLAFGLAWKEVRLGGYRGKRLQTLEVFIITSTLIHLLYIILLYAGHFNQRYGLCHGGPGPGSSTREAQKTTESEPPPAA</sequence>
<evidence type="ECO:0000313" key="3">
    <source>
        <dbReference type="EnsemblPlants" id="AUR62014534-RA:cds"/>
    </source>
</evidence>
<dbReference type="Pfam" id="PF05512">
    <property type="entry name" value="AWPM-19"/>
    <property type="match status" value="1"/>
</dbReference>
<evidence type="ECO:0000313" key="4">
    <source>
        <dbReference type="Proteomes" id="UP000596660"/>
    </source>
</evidence>
<dbReference type="PANTHER" id="PTHR33294:SF8">
    <property type="entry name" value="OS02G0731500 PROTEIN"/>
    <property type="match status" value="1"/>
</dbReference>
<feature type="region of interest" description="Disordered" evidence="1">
    <location>
        <begin position="124"/>
        <end position="145"/>
    </location>
</feature>
<keyword evidence="2" id="KW-0812">Transmembrane</keyword>
<protein>
    <submittedName>
        <fullName evidence="3">Uncharacterized protein</fullName>
    </submittedName>
</protein>
<feature type="transmembrane region" description="Helical" evidence="2">
    <location>
        <begin position="51"/>
        <end position="72"/>
    </location>
</feature>
<dbReference type="Proteomes" id="UP000596660">
    <property type="component" value="Unplaced"/>
</dbReference>
<dbReference type="InterPro" id="IPR008390">
    <property type="entry name" value="AWPM-19"/>
</dbReference>
<evidence type="ECO:0000256" key="1">
    <source>
        <dbReference type="SAM" id="MobiDB-lite"/>
    </source>
</evidence>
<dbReference type="PANTHER" id="PTHR33294">
    <property type="entry name" value="AWPM-19-LIKE FAMILY PROTEIN"/>
    <property type="match status" value="1"/>
</dbReference>
<dbReference type="Gramene" id="AUR62014534-RA">
    <property type="protein sequence ID" value="AUR62014534-RA:cds"/>
    <property type="gene ID" value="AUR62014534"/>
</dbReference>
<feature type="transmembrane region" description="Helical" evidence="2">
    <location>
        <begin position="92"/>
        <end position="110"/>
    </location>
</feature>
<keyword evidence="2" id="KW-0472">Membrane</keyword>
<evidence type="ECO:0000256" key="2">
    <source>
        <dbReference type="SAM" id="Phobius"/>
    </source>
</evidence>
<reference evidence="3" key="1">
    <citation type="journal article" date="2017" name="Nature">
        <title>The genome of Chenopodium quinoa.</title>
        <authorList>
            <person name="Jarvis D.E."/>
            <person name="Ho Y.S."/>
            <person name="Lightfoot D.J."/>
            <person name="Schmoeckel S.M."/>
            <person name="Li B."/>
            <person name="Borm T.J.A."/>
            <person name="Ohyanagi H."/>
            <person name="Mineta K."/>
            <person name="Michell C.T."/>
            <person name="Saber N."/>
            <person name="Kharbatia N.M."/>
            <person name="Rupper R.R."/>
            <person name="Sharp A.R."/>
            <person name="Dally N."/>
            <person name="Boughton B.A."/>
            <person name="Woo Y.H."/>
            <person name="Gao G."/>
            <person name="Schijlen E.G.W.M."/>
            <person name="Guo X."/>
            <person name="Momin A.A."/>
            <person name="Negrao S."/>
            <person name="Al-Babili S."/>
            <person name="Gehring C."/>
            <person name="Roessner U."/>
            <person name="Jung C."/>
            <person name="Murphy K."/>
            <person name="Arold S.T."/>
            <person name="Gojobori T."/>
            <person name="van der Linden C.G."/>
            <person name="van Loo E.N."/>
            <person name="Jellen E.N."/>
            <person name="Maughan P.J."/>
            <person name="Tester M."/>
        </authorList>
    </citation>
    <scope>NUCLEOTIDE SEQUENCE [LARGE SCALE GENOMIC DNA]</scope>
    <source>
        <strain evidence="3">cv. PI 614886</strain>
    </source>
</reference>
<name>A0A803LKN7_CHEQI</name>
<organism evidence="3 4">
    <name type="scientific">Chenopodium quinoa</name>
    <name type="common">Quinoa</name>
    <dbReference type="NCBI Taxonomy" id="63459"/>
    <lineage>
        <taxon>Eukaryota</taxon>
        <taxon>Viridiplantae</taxon>
        <taxon>Streptophyta</taxon>
        <taxon>Embryophyta</taxon>
        <taxon>Tracheophyta</taxon>
        <taxon>Spermatophyta</taxon>
        <taxon>Magnoliopsida</taxon>
        <taxon>eudicotyledons</taxon>
        <taxon>Gunneridae</taxon>
        <taxon>Pentapetalae</taxon>
        <taxon>Caryophyllales</taxon>
        <taxon>Chenopodiaceae</taxon>
        <taxon>Chenopodioideae</taxon>
        <taxon>Atripliceae</taxon>
        <taxon>Chenopodium</taxon>
    </lineage>
</organism>
<feature type="transmembrane region" description="Helical" evidence="2">
    <location>
        <begin position="27"/>
        <end position="44"/>
    </location>
</feature>
<accession>A0A803LKN7</accession>